<keyword evidence="2" id="KW-0732">Signal</keyword>
<dbReference type="AlphaFoldDB" id="A0ABD2IBG3"/>
<evidence type="ECO:0000256" key="1">
    <source>
        <dbReference type="SAM" id="MobiDB-lite"/>
    </source>
</evidence>
<feature type="compositionally biased region" description="Polar residues" evidence="1">
    <location>
        <begin position="225"/>
        <end position="245"/>
    </location>
</feature>
<feature type="region of interest" description="Disordered" evidence="1">
    <location>
        <begin position="62"/>
        <end position="81"/>
    </location>
</feature>
<dbReference type="SUPFAM" id="SSF69349">
    <property type="entry name" value="Phage fibre proteins"/>
    <property type="match status" value="1"/>
</dbReference>
<feature type="region of interest" description="Disordered" evidence="1">
    <location>
        <begin position="269"/>
        <end position="309"/>
    </location>
</feature>
<feature type="region of interest" description="Disordered" evidence="1">
    <location>
        <begin position="355"/>
        <end position="443"/>
    </location>
</feature>
<feature type="region of interest" description="Disordered" evidence="1">
    <location>
        <begin position="189"/>
        <end position="245"/>
    </location>
</feature>
<feature type="signal peptide" evidence="2">
    <location>
        <begin position="1"/>
        <end position="16"/>
    </location>
</feature>
<reference evidence="3 4" key="1">
    <citation type="submission" date="2024-10" db="EMBL/GenBank/DDBJ databases">
        <authorList>
            <person name="Kim D."/>
        </authorList>
    </citation>
    <scope>NUCLEOTIDE SEQUENCE [LARGE SCALE GENOMIC DNA]</scope>
    <source>
        <strain evidence="3">BH-2024</strain>
    </source>
</reference>
<organism evidence="3 4">
    <name type="scientific">Heterodera trifolii</name>
    <dbReference type="NCBI Taxonomy" id="157864"/>
    <lineage>
        <taxon>Eukaryota</taxon>
        <taxon>Metazoa</taxon>
        <taxon>Ecdysozoa</taxon>
        <taxon>Nematoda</taxon>
        <taxon>Chromadorea</taxon>
        <taxon>Rhabditida</taxon>
        <taxon>Tylenchina</taxon>
        <taxon>Tylenchomorpha</taxon>
        <taxon>Tylenchoidea</taxon>
        <taxon>Heteroderidae</taxon>
        <taxon>Heteroderinae</taxon>
        <taxon>Heterodera</taxon>
    </lineage>
</organism>
<proteinExistence type="predicted"/>
<feature type="region of interest" description="Disordered" evidence="1">
    <location>
        <begin position="25"/>
        <end position="51"/>
    </location>
</feature>
<accession>A0ABD2IBG3</accession>
<name>A0ABD2IBG3_9BILA</name>
<evidence type="ECO:0000313" key="3">
    <source>
        <dbReference type="EMBL" id="KAL3076437.1"/>
    </source>
</evidence>
<gene>
    <name evidence="3" type="ORF">niasHT_039926</name>
</gene>
<comment type="caution">
    <text evidence="3">The sequence shown here is derived from an EMBL/GenBank/DDBJ whole genome shotgun (WGS) entry which is preliminary data.</text>
</comment>
<evidence type="ECO:0000256" key="2">
    <source>
        <dbReference type="SAM" id="SignalP"/>
    </source>
</evidence>
<dbReference type="EMBL" id="JBICBT010001253">
    <property type="protein sequence ID" value="KAL3076437.1"/>
    <property type="molecule type" value="Genomic_DNA"/>
</dbReference>
<feature type="compositionally biased region" description="Polar residues" evidence="1">
    <location>
        <begin position="269"/>
        <end position="283"/>
    </location>
</feature>
<dbReference type="Proteomes" id="UP001620626">
    <property type="component" value="Unassembled WGS sequence"/>
</dbReference>
<sequence length="443" mass="49544">MLKILPIFGLFSLVISTFECSGVEKKSDNSWSLTGGAVRRNSSTGSTPNRSVAAATKLIKSNSSLQSTQKTSRQSSPFHRYSASAPGTPLLLKKYQPYVTQVNMSNCLPAKNYGSLFRSRSTADKNNESRKTLLTKCSTFPNGYTNDQNQQSVHKQQGLLSRFMKSFKKKGQNLASIEEEMPEKVKVNKEQMTTAPLEAQEKRKKKEHEKLNQTVREKQDKTVRGKQNQTVLEKQNQTVRGKQNQTVLEKQNQTVLGILQEKQNQTVQEKQNQTVQEKQNQTVQGKSKKPKSGKQQQTMPLESVEMPKKRVVLSNRKELGTFFEKADAKNESQLTLNEDCSGEASFRHFVNSDGKIEQALSSPTVTGQKNPDQAEKEEILGESSYRFSSSPDFLKKIEATSEDESSDKSSFGFPSPADSVPTTPAEPWWQIQSANGQRESVSG</sequence>
<protein>
    <submittedName>
        <fullName evidence="3">Uncharacterized protein</fullName>
    </submittedName>
</protein>
<feature type="compositionally biased region" description="Polar residues" evidence="1">
    <location>
        <begin position="62"/>
        <end position="77"/>
    </location>
</feature>
<feature type="compositionally biased region" description="Basic and acidic residues" evidence="1">
    <location>
        <begin position="208"/>
        <end position="223"/>
    </location>
</feature>
<keyword evidence="4" id="KW-1185">Reference proteome</keyword>
<feature type="compositionally biased region" description="Polar residues" evidence="1">
    <location>
        <begin position="40"/>
        <end position="50"/>
    </location>
</feature>
<evidence type="ECO:0000313" key="4">
    <source>
        <dbReference type="Proteomes" id="UP001620626"/>
    </source>
</evidence>
<feature type="compositionally biased region" description="Polar residues" evidence="1">
    <location>
        <begin position="359"/>
        <end position="371"/>
    </location>
</feature>
<feature type="compositionally biased region" description="Polar residues" evidence="1">
    <location>
        <begin position="430"/>
        <end position="443"/>
    </location>
</feature>
<feature type="chain" id="PRO_5044863982" evidence="2">
    <location>
        <begin position="17"/>
        <end position="443"/>
    </location>
</feature>